<dbReference type="GO" id="GO:0004523">
    <property type="term" value="F:RNA-DNA hybrid ribonuclease activity"/>
    <property type="evidence" value="ECO:0007669"/>
    <property type="project" value="UniProtKB-EC"/>
</dbReference>
<dbReference type="OrthoDB" id="407198at2759"/>
<protein>
    <submittedName>
        <fullName evidence="3">RnhA</fullName>
        <ecNumber evidence="3">3.1.26.4</ecNumber>
    </submittedName>
</protein>
<dbReference type="GO" id="GO:0003676">
    <property type="term" value="F:nucleic acid binding"/>
    <property type="evidence" value="ECO:0007669"/>
    <property type="project" value="InterPro"/>
</dbReference>
<organism evidence="3 4">
    <name type="scientific">Lepeophtheirus salmonis</name>
    <name type="common">Salmon louse</name>
    <name type="synonym">Caligus salmonis</name>
    <dbReference type="NCBI Taxonomy" id="72036"/>
    <lineage>
        <taxon>Eukaryota</taxon>
        <taxon>Metazoa</taxon>
        <taxon>Ecdysozoa</taxon>
        <taxon>Arthropoda</taxon>
        <taxon>Crustacea</taxon>
        <taxon>Multicrustacea</taxon>
        <taxon>Hexanauplia</taxon>
        <taxon>Copepoda</taxon>
        <taxon>Siphonostomatoida</taxon>
        <taxon>Caligidae</taxon>
        <taxon>Lepeophtheirus</taxon>
    </lineage>
</organism>
<comment type="similarity">
    <text evidence="1">Belongs to the RNase H family.</text>
</comment>
<dbReference type="SUPFAM" id="SSF53098">
    <property type="entry name" value="Ribonuclease H-like"/>
    <property type="match status" value="1"/>
</dbReference>
<name>A0A817FDN4_LEPSM</name>
<dbReference type="InterPro" id="IPR036397">
    <property type="entry name" value="RNaseH_sf"/>
</dbReference>
<dbReference type="Gene3D" id="3.30.420.10">
    <property type="entry name" value="Ribonuclease H-like superfamily/Ribonuclease H"/>
    <property type="match status" value="1"/>
</dbReference>
<dbReference type="Pfam" id="PF00075">
    <property type="entry name" value="RNase_H"/>
    <property type="match status" value="1"/>
</dbReference>
<dbReference type="AlphaFoldDB" id="A0A817FDN4"/>
<dbReference type="InterPro" id="IPR050092">
    <property type="entry name" value="RNase_H"/>
</dbReference>
<keyword evidence="4" id="KW-1185">Reference proteome</keyword>
<dbReference type="Proteomes" id="UP000675881">
    <property type="component" value="Unassembled WGS sequence"/>
</dbReference>
<feature type="domain" description="RNase H type-1" evidence="2">
    <location>
        <begin position="3"/>
        <end position="150"/>
    </location>
</feature>
<evidence type="ECO:0000259" key="2">
    <source>
        <dbReference type="PROSITE" id="PS50879"/>
    </source>
</evidence>
<dbReference type="InterPro" id="IPR002156">
    <property type="entry name" value="RNaseH_domain"/>
</dbReference>
<dbReference type="EC" id="3.1.26.4" evidence="3"/>
<dbReference type="CDD" id="cd09280">
    <property type="entry name" value="RNase_HI_eukaryote_like"/>
    <property type="match status" value="1"/>
</dbReference>
<dbReference type="EMBL" id="CAJNVT010000091">
    <property type="protein sequence ID" value="CAF2745118.1"/>
    <property type="molecule type" value="Genomic_DNA"/>
</dbReference>
<gene>
    <name evidence="3" type="ORF">LSAA_245</name>
</gene>
<comment type="caution">
    <text evidence="3">The sequence shown here is derived from an EMBL/GenBank/DDBJ whole genome shotgun (WGS) entry which is preliminary data.</text>
</comment>
<evidence type="ECO:0000313" key="3">
    <source>
        <dbReference type="EMBL" id="CAF2745118.1"/>
    </source>
</evidence>
<evidence type="ECO:0000313" key="4">
    <source>
        <dbReference type="Proteomes" id="UP000675881"/>
    </source>
</evidence>
<keyword evidence="3" id="KW-0378">Hydrolase</keyword>
<dbReference type="InterPro" id="IPR012337">
    <property type="entry name" value="RNaseH-like_sf"/>
</dbReference>
<dbReference type="PROSITE" id="PS50879">
    <property type="entry name" value="RNASE_H_1"/>
    <property type="match status" value="1"/>
</dbReference>
<dbReference type="PANTHER" id="PTHR10642">
    <property type="entry name" value="RIBONUCLEASE H1"/>
    <property type="match status" value="1"/>
</dbReference>
<dbReference type="GO" id="GO:0043137">
    <property type="term" value="P:DNA replication, removal of RNA primer"/>
    <property type="evidence" value="ECO:0007669"/>
    <property type="project" value="TreeGrafter"/>
</dbReference>
<sequence length="150" mass="16920">MNDDGWVKVFTYGACTNNGRKGTRAGIGAFFGINSTKNISEPSREIIKQTNILEIQTISQAIKRVQDDGLRKIVIYTDSKFAINSVEDSMPKWKKNGWKKSCRGHVINKNDFRELEDIKKGMTVKFIHIQAHKGIKGDKHADALSRKVAK</sequence>
<evidence type="ECO:0000256" key="1">
    <source>
        <dbReference type="ARBA" id="ARBA00005300"/>
    </source>
</evidence>
<reference evidence="3" key="1">
    <citation type="submission" date="2021-02" db="EMBL/GenBank/DDBJ databases">
        <authorList>
            <person name="Bekaert M."/>
        </authorList>
    </citation>
    <scope>NUCLEOTIDE SEQUENCE</scope>
    <source>
        <strain evidence="3">IoA-00</strain>
    </source>
</reference>
<proteinExistence type="inferred from homology"/>
<accession>A0A817FDN4</accession>
<dbReference type="PANTHER" id="PTHR10642:SF31">
    <property type="entry name" value="RIBONUCLEASE H1"/>
    <property type="match status" value="1"/>
</dbReference>